<gene>
    <name evidence="2" type="ORF">LEP1GSC178_2029</name>
</gene>
<dbReference type="Proteomes" id="UP000018720">
    <property type="component" value="Unassembled WGS sequence"/>
</dbReference>
<feature type="transmembrane region" description="Helical" evidence="1">
    <location>
        <begin position="196"/>
        <end position="216"/>
    </location>
</feature>
<proteinExistence type="predicted"/>
<feature type="transmembrane region" description="Helical" evidence="1">
    <location>
        <begin position="272"/>
        <end position="289"/>
    </location>
</feature>
<comment type="caution">
    <text evidence="2">The sequence shown here is derived from an EMBL/GenBank/DDBJ whole genome shotgun (WGS) entry which is preliminary data.</text>
</comment>
<organism evidence="2 3">
    <name type="scientific">Leptospira licerasiae str. MMD4847</name>
    <dbReference type="NCBI Taxonomy" id="1049971"/>
    <lineage>
        <taxon>Bacteria</taxon>
        <taxon>Pseudomonadati</taxon>
        <taxon>Spirochaetota</taxon>
        <taxon>Spirochaetia</taxon>
        <taxon>Leptospirales</taxon>
        <taxon>Leptospiraceae</taxon>
        <taxon>Leptospira</taxon>
    </lineage>
</organism>
<accession>A0ABN0HEB7</accession>
<sequence>MSLALQGKSRAKSCGLAERRQALDVSRHSDEKFMIILEKMNKGDEVIITSLLGHISQRFFFGYVSPTLSNPFQSFQAIFAKNLEACNRYEDTDTFWKAYGNEDFIYINDNFEFLDMPGLSYVHLYKKCIERKINRNFRIHNRNFSKIKKWETKGRLFDTNSSRIDFDLKFSRLAAQGISFYLIRLHIYLLRLRLKWFFSPFLVTYYFIVDNFIIGFSKFKDYRTKLLDYQEILNDKELAKLISGGKDYKEQLASAHKELEVARDAYIEMNKVVIGLLIAVITILINLLVSSSEHITKERELITANEKIRKLEQTEISKSLQINNLLTKIEVLEMKLFLKR</sequence>
<protein>
    <submittedName>
        <fullName evidence="2">Uncharacterized protein</fullName>
    </submittedName>
</protein>
<reference evidence="2 3" key="1">
    <citation type="submission" date="2012-08" db="EMBL/GenBank/DDBJ databases">
        <authorList>
            <person name="Harkins D.M."/>
            <person name="Durkin A.S."/>
            <person name="Selengut J.D."/>
            <person name="Sanka R."/>
            <person name="DePew J."/>
            <person name="Purushe J."/>
            <person name="Matthias M.A."/>
            <person name="Vinetz J.M."/>
            <person name="Sutton G.G."/>
            <person name="Nelson W.C."/>
            <person name="Fouts D.E."/>
        </authorList>
    </citation>
    <scope>NUCLEOTIDE SEQUENCE [LARGE SCALE GENOMIC DNA]</scope>
    <source>
        <strain evidence="2 3">MMD4847</strain>
    </source>
</reference>
<dbReference type="RefSeq" id="WP_008588774.1">
    <property type="nucleotide sequence ID" value="NZ_AHOM02000001.1"/>
</dbReference>
<evidence type="ECO:0000313" key="2">
    <source>
        <dbReference type="EMBL" id="EJZ43781.1"/>
    </source>
</evidence>
<keyword evidence="1" id="KW-1133">Transmembrane helix</keyword>
<dbReference type="EMBL" id="AHOM02000001">
    <property type="protein sequence ID" value="EJZ43781.1"/>
    <property type="molecule type" value="Genomic_DNA"/>
</dbReference>
<keyword evidence="3" id="KW-1185">Reference proteome</keyword>
<name>A0ABN0HEB7_9LEPT</name>
<evidence type="ECO:0000313" key="3">
    <source>
        <dbReference type="Proteomes" id="UP000018720"/>
    </source>
</evidence>
<keyword evidence="1" id="KW-0812">Transmembrane</keyword>
<keyword evidence="1" id="KW-0472">Membrane</keyword>
<evidence type="ECO:0000256" key="1">
    <source>
        <dbReference type="SAM" id="Phobius"/>
    </source>
</evidence>